<dbReference type="Proteomes" id="UP000501669">
    <property type="component" value="Chromosome"/>
</dbReference>
<accession>A0A7Z3C2K6</accession>
<dbReference type="GO" id="GO:0016757">
    <property type="term" value="F:glycosyltransferase activity"/>
    <property type="evidence" value="ECO:0007669"/>
    <property type="project" value="TreeGrafter"/>
</dbReference>
<organism evidence="1 2">
    <name type="scientific">Pseudomonas fluorescens</name>
    <dbReference type="NCBI Taxonomy" id="294"/>
    <lineage>
        <taxon>Bacteria</taxon>
        <taxon>Pseudomonadati</taxon>
        <taxon>Pseudomonadota</taxon>
        <taxon>Gammaproteobacteria</taxon>
        <taxon>Pseudomonadales</taxon>
        <taxon>Pseudomonadaceae</taxon>
        <taxon>Pseudomonas</taxon>
    </lineage>
</organism>
<reference evidence="1 2" key="1">
    <citation type="submission" date="2018-03" db="EMBL/GenBank/DDBJ databases">
        <title>Complete genome sequence of Pseudomonas fluorescens sp. G7.</title>
        <authorList>
            <person name="Gao C.-H."/>
            <person name="Li Z."/>
            <person name="Cai P."/>
        </authorList>
    </citation>
    <scope>NUCLEOTIDE SEQUENCE [LARGE SCALE GENOMIC DNA]</scope>
    <source>
        <strain evidence="1 2">G7</strain>
    </source>
</reference>
<dbReference type="SUPFAM" id="SSF53756">
    <property type="entry name" value="UDP-Glycosyltransferase/glycogen phosphorylase"/>
    <property type="match status" value="1"/>
</dbReference>
<evidence type="ECO:0000313" key="1">
    <source>
        <dbReference type="EMBL" id="QJP93706.1"/>
    </source>
</evidence>
<dbReference type="Gene3D" id="3.40.50.2000">
    <property type="entry name" value="Glycogen Phosphorylase B"/>
    <property type="match status" value="2"/>
</dbReference>
<dbReference type="PANTHER" id="PTHR21015">
    <property type="entry name" value="UDP-N-ACETYLGLUCOSAMINE--N-ACETYLMURAMYL-(PENTAPEPTIDE) PYROPHOSPHORYL-UNDECAPRENOL N-ACETYLGLUCOSAMINE TRANSFERASE 1"/>
    <property type="match status" value="1"/>
</dbReference>
<gene>
    <name evidence="1" type="ORF">C6Y56_03585</name>
</gene>
<name>A0A7Z3C2K6_PSEFL</name>
<proteinExistence type="predicted"/>
<sequence length="416" mass="45737">MILFAPNPTGSGHNMRVLSIAQAIKKQRPDMPLTVALASLQPTFTPLFEKSGIEVVDIAGRLVDYSKKSNLSKQLDWATYIGSYIATTFLSGERILSYLALIAEHKPSVLVSDYNMAACLAAIFTGTPLVFVTERYDFTLCQLQDHDLAEGGFEVNALEMSRARTALHSQFSWMISQAQLVLTDKPFIAALDQGTPVAEALASGKAHFVGPMIRDITVQSGLNVREQLNLGDAPFIVASISGTTMFAENKDALLAAYLDSFKILRERNPDLKMVLLGRKDIEEQDGVVCVPYYPDWMGLLREASLLISAPGWITVTEIAAMNIPTLFLLSSKSEYHELEALRRLELLGFPTHIGYDRDRIVELIQGELQKDTRSSTYYAPHQQVAAPDGEGAARAATRIIDLCHGRVVSLTESKAA</sequence>
<dbReference type="EMBL" id="CP027561">
    <property type="protein sequence ID" value="QJP93706.1"/>
    <property type="molecule type" value="Genomic_DNA"/>
</dbReference>
<protein>
    <submittedName>
        <fullName evidence="1">Uncharacterized protein</fullName>
    </submittedName>
</protein>
<dbReference type="AlphaFoldDB" id="A0A7Z3C2K6"/>
<dbReference type="PANTHER" id="PTHR21015:SF22">
    <property type="entry name" value="GLYCOSYLTRANSFERASE"/>
    <property type="match status" value="1"/>
</dbReference>
<dbReference type="RefSeq" id="WP_169428746.1">
    <property type="nucleotide sequence ID" value="NZ_CP027561.1"/>
</dbReference>
<evidence type="ECO:0000313" key="2">
    <source>
        <dbReference type="Proteomes" id="UP000501669"/>
    </source>
</evidence>